<evidence type="ECO:0000313" key="8">
    <source>
        <dbReference type="EMBL" id="WLG82750.1"/>
    </source>
</evidence>
<protein>
    <recommendedName>
        <fullName evidence="6">Serine protease</fullName>
        <ecNumber evidence="6">3.4.21.-</ecNumber>
    </recommendedName>
</protein>
<evidence type="ECO:0000256" key="3">
    <source>
        <dbReference type="ARBA" id="ARBA00022729"/>
    </source>
</evidence>
<dbReference type="Gene3D" id="2.40.10.10">
    <property type="entry name" value="Trypsin-like serine proteases"/>
    <property type="match status" value="2"/>
</dbReference>
<dbReference type="InterPro" id="IPR043504">
    <property type="entry name" value="Peptidase_S1_PA_chymotrypsin"/>
</dbReference>
<evidence type="ECO:0000256" key="6">
    <source>
        <dbReference type="RuleBase" id="RU004296"/>
    </source>
</evidence>
<dbReference type="InterPro" id="IPR008256">
    <property type="entry name" value="Peptidase_S1B"/>
</dbReference>
<dbReference type="EMBL" id="CP117454">
    <property type="protein sequence ID" value="WLG82750.1"/>
    <property type="molecule type" value="Genomic_DNA"/>
</dbReference>
<dbReference type="RefSeq" id="WP_305445859.1">
    <property type="nucleotide sequence ID" value="NZ_CP117454.1"/>
</dbReference>
<reference evidence="8 9" key="1">
    <citation type="submission" date="2023-02" db="EMBL/GenBank/DDBJ databases">
        <title>Evolution of Hrp T3SS in non-pathogenic Pseudomonas fluorescens.</title>
        <authorList>
            <person name="Liao K."/>
            <person name="Wei H."/>
            <person name="Gu Y."/>
        </authorList>
    </citation>
    <scope>NUCLEOTIDE SEQUENCE [LARGE SCALE GENOMIC DNA]</scope>
    <source>
        <strain evidence="8 9">FP1935</strain>
    </source>
</reference>
<feature type="signal peptide" evidence="6">
    <location>
        <begin position="1"/>
        <end position="21"/>
    </location>
</feature>
<evidence type="ECO:0000259" key="7">
    <source>
        <dbReference type="Pfam" id="PF00089"/>
    </source>
</evidence>
<dbReference type="EC" id="3.4.21.-" evidence="6"/>
<comment type="similarity">
    <text evidence="1 6">Belongs to the peptidase S1B family.</text>
</comment>
<name>A0ABY9ER64_9PSED</name>
<evidence type="ECO:0000256" key="1">
    <source>
        <dbReference type="ARBA" id="ARBA00008764"/>
    </source>
</evidence>
<feature type="chain" id="PRO_5045014418" description="Serine protease" evidence="6">
    <location>
        <begin position="22"/>
        <end position="388"/>
    </location>
</feature>
<organism evidence="8 9">
    <name type="scientific">Pseudomonas cucumis</name>
    <dbReference type="NCBI Taxonomy" id="2954082"/>
    <lineage>
        <taxon>Bacteria</taxon>
        <taxon>Pseudomonadati</taxon>
        <taxon>Pseudomonadota</taxon>
        <taxon>Gammaproteobacteria</taxon>
        <taxon>Pseudomonadales</taxon>
        <taxon>Pseudomonadaceae</taxon>
        <taxon>Pseudomonas</taxon>
    </lineage>
</organism>
<gene>
    <name evidence="8" type="ORF">PSH97_16615</name>
</gene>
<feature type="domain" description="Peptidase S1" evidence="7">
    <location>
        <begin position="196"/>
        <end position="365"/>
    </location>
</feature>
<keyword evidence="3 6" id="KW-0732">Signal</keyword>
<evidence type="ECO:0000256" key="2">
    <source>
        <dbReference type="ARBA" id="ARBA00022670"/>
    </source>
</evidence>
<dbReference type="GO" id="GO:0016787">
    <property type="term" value="F:hydrolase activity"/>
    <property type="evidence" value="ECO:0007669"/>
    <property type="project" value="UniProtKB-KW"/>
</dbReference>
<dbReference type="InterPro" id="IPR009003">
    <property type="entry name" value="Peptidase_S1_PA"/>
</dbReference>
<dbReference type="Pfam" id="PF00089">
    <property type="entry name" value="Trypsin"/>
    <property type="match status" value="1"/>
</dbReference>
<evidence type="ECO:0000256" key="4">
    <source>
        <dbReference type="ARBA" id="ARBA00022801"/>
    </source>
</evidence>
<dbReference type="InterPro" id="IPR001254">
    <property type="entry name" value="Trypsin_dom"/>
</dbReference>
<dbReference type="SUPFAM" id="SSF50494">
    <property type="entry name" value="Trypsin-like serine proteases"/>
    <property type="match status" value="1"/>
</dbReference>
<evidence type="ECO:0000313" key="9">
    <source>
        <dbReference type="Proteomes" id="UP001239418"/>
    </source>
</evidence>
<dbReference type="Proteomes" id="UP001239418">
    <property type="component" value="Chromosome"/>
</dbReference>
<proteinExistence type="inferred from homology"/>
<keyword evidence="2 6" id="KW-0645">Protease</keyword>
<accession>A0ABY9ER64</accession>
<keyword evidence="9" id="KW-1185">Reference proteome</keyword>
<dbReference type="PRINTS" id="PR00839">
    <property type="entry name" value="V8PROTEASE"/>
</dbReference>
<evidence type="ECO:0000256" key="5">
    <source>
        <dbReference type="ARBA" id="ARBA00022825"/>
    </source>
</evidence>
<keyword evidence="5 6" id="KW-0720">Serine protease</keyword>
<keyword evidence="4 6" id="KW-0378">Hydrolase</keyword>
<sequence>MKASLLALTLFVLTISTTASSSDYEEAVELKLQAIDALSKPNRFREIIPIGEAESAKQFIEMGIPIPDKLRETEAIIPRVSTESALAFVIRGLPPGSREITWGDDNGPKFTNSYTGGYGNSDAGTVKSGPSEAEKSRWALESGKCRGDISSYLDSDSEEAKNCFVRLSRLMDMVEPPSENSMTFLKSIGMVSSITDISYTHRCMASIYKKDVWITARHCLESTTITDGIYIIIDGKKNKIKESSVRRCGTNCDIAFIDMSTPAQITPPKIDMNTSDLSWDTEIFVPGIQDGTSLASNASPSDYKYNLMWSRVGAGYCRSYEIDERGCLIHTCSTLSGFSGAPIYVYDEKSKNVSLIAIHSGAKADGNNCVVKEKANYARITTKKGVPL</sequence>